<accession>A0A409WC93</accession>
<feature type="chain" id="PRO_5019530883" evidence="1">
    <location>
        <begin position="17"/>
        <end position="48"/>
    </location>
</feature>
<gene>
    <name evidence="2" type="ORF">CVT24_003698</name>
</gene>
<comment type="caution">
    <text evidence="2">The sequence shown here is derived from an EMBL/GenBank/DDBJ whole genome shotgun (WGS) entry which is preliminary data.</text>
</comment>
<evidence type="ECO:0000256" key="1">
    <source>
        <dbReference type="SAM" id="SignalP"/>
    </source>
</evidence>
<evidence type="ECO:0000313" key="2">
    <source>
        <dbReference type="EMBL" id="PPQ76103.1"/>
    </source>
</evidence>
<evidence type="ECO:0000313" key="3">
    <source>
        <dbReference type="Proteomes" id="UP000284842"/>
    </source>
</evidence>
<sequence length="48" mass="5574">MVLGLLLRALVHMLMRLKFWCRSSKTRTGDLITPAFVQSSKRLILRIC</sequence>
<keyword evidence="3" id="KW-1185">Reference proteome</keyword>
<dbReference type="InParanoid" id="A0A409WC93"/>
<dbReference type="AlphaFoldDB" id="A0A409WC93"/>
<organism evidence="2 3">
    <name type="scientific">Panaeolus cyanescens</name>
    <dbReference type="NCBI Taxonomy" id="181874"/>
    <lineage>
        <taxon>Eukaryota</taxon>
        <taxon>Fungi</taxon>
        <taxon>Dikarya</taxon>
        <taxon>Basidiomycota</taxon>
        <taxon>Agaricomycotina</taxon>
        <taxon>Agaricomycetes</taxon>
        <taxon>Agaricomycetidae</taxon>
        <taxon>Agaricales</taxon>
        <taxon>Agaricineae</taxon>
        <taxon>Galeropsidaceae</taxon>
        <taxon>Panaeolus</taxon>
    </lineage>
</organism>
<name>A0A409WC93_9AGAR</name>
<protein>
    <submittedName>
        <fullName evidence="2">Uncharacterized protein</fullName>
    </submittedName>
</protein>
<feature type="signal peptide" evidence="1">
    <location>
        <begin position="1"/>
        <end position="16"/>
    </location>
</feature>
<proteinExistence type="predicted"/>
<keyword evidence="1" id="KW-0732">Signal</keyword>
<dbReference type="Proteomes" id="UP000284842">
    <property type="component" value="Unassembled WGS sequence"/>
</dbReference>
<reference evidence="2 3" key="1">
    <citation type="journal article" date="2018" name="Evol. Lett.">
        <title>Horizontal gene cluster transfer increased hallucinogenic mushroom diversity.</title>
        <authorList>
            <person name="Reynolds H.T."/>
            <person name="Vijayakumar V."/>
            <person name="Gluck-Thaler E."/>
            <person name="Korotkin H.B."/>
            <person name="Matheny P.B."/>
            <person name="Slot J.C."/>
        </authorList>
    </citation>
    <scope>NUCLEOTIDE SEQUENCE [LARGE SCALE GENOMIC DNA]</scope>
    <source>
        <strain evidence="2 3">2629</strain>
    </source>
</reference>
<dbReference type="EMBL" id="NHTK01005608">
    <property type="protein sequence ID" value="PPQ76103.1"/>
    <property type="molecule type" value="Genomic_DNA"/>
</dbReference>